<dbReference type="Proteomes" id="UP000431684">
    <property type="component" value="Unassembled WGS sequence"/>
</dbReference>
<keyword evidence="3" id="KW-0597">Phosphoprotein</keyword>
<dbReference type="Gene3D" id="1.10.287.130">
    <property type="match status" value="1"/>
</dbReference>
<evidence type="ECO:0000256" key="3">
    <source>
        <dbReference type="ARBA" id="ARBA00022553"/>
    </source>
</evidence>
<feature type="domain" description="Histidine kinase" evidence="4">
    <location>
        <begin position="161"/>
        <end position="368"/>
    </location>
</feature>
<comment type="catalytic activity">
    <reaction evidence="1">
        <text>ATP + protein L-histidine = ADP + protein N-phospho-L-histidine.</text>
        <dbReference type="EC" id="2.7.13.3"/>
    </reaction>
</comment>
<dbReference type="OrthoDB" id="8556618at2"/>
<dbReference type="PROSITE" id="PS50109">
    <property type="entry name" value="HIS_KIN"/>
    <property type="match status" value="1"/>
</dbReference>
<dbReference type="InterPro" id="IPR036890">
    <property type="entry name" value="HATPase_C_sf"/>
</dbReference>
<gene>
    <name evidence="5" type="ORF">GJV26_29575</name>
</gene>
<dbReference type="InterPro" id="IPR005467">
    <property type="entry name" value="His_kinase_dom"/>
</dbReference>
<dbReference type="GO" id="GO:0000155">
    <property type="term" value="F:phosphorelay sensor kinase activity"/>
    <property type="evidence" value="ECO:0007669"/>
    <property type="project" value="InterPro"/>
</dbReference>
<dbReference type="InterPro" id="IPR004358">
    <property type="entry name" value="Sig_transdc_His_kin-like_C"/>
</dbReference>
<sequence>MGAMMRATDQQSGQPLAEISRRALALRDDVIAHWMALARREVRGASHLPAPILADTLPAFYDSIARTLAPGCPRLLATEGNNAAEQHGGERARMTHYGPEQVIHEYQLFRDAIYEVTGAAGLSFDLYQRAHIEAAIDIAQRRAIGEFSTIHEELRRKLAATLSHDMLSPLATIVSGAELIGLATDVTAARRTSRKILENGQRLGHMIAQLLDALTVAGMDRLPLDPAPFDIRLLVRAVCEEFSAQHVRIEIEGGSVHGWWDFVQLQRALENLVRNAAKYGDGDAVTIRSAETHGRLLLSVHNTGNPIATDRFEHIFAYLHRENVLPVAGYGIGLPFVKSVAEGHGGSIVVDSSGPAGTTFLIDIPLDCRLAAGGRDPGD</sequence>
<name>A0A6I3XIY5_9BURK</name>
<evidence type="ECO:0000256" key="1">
    <source>
        <dbReference type="ARBA" id="ARBA00000085"/>
    </source>
</evidence>
<dbReference type="SMART" id="SM00388">
    <property type="entry name" value="HisKA"/>
    <property type="match status" value="1"/>
</dbReference>
<dbReference type="Pfam" id="PF00512">
    <property type="entry name" value="HisKA"/>
    <property type="match status" value="1"/>
</dbReference>
<organism evidence="5 6">
    <name type="scientific">Pseudoduganella dura</name>
    <dbReference type="NCBI Taxonomy" id="321982"/>
    <lineage>
        <taxon>Bacteria</taxon>
        <taxon>Pseudomonadati</taxon>
        <taxon>Pseudomonadota</taxon>
        <taxon>Betaproteobacteria</taxon>
        <taxon>Burkholderiales</taxon>
        <taxon>Oxalobacteraceae</taxon>
        <taxon>Telluria group</taxon>
        <taxon>Pseudoduganella</taxon>
    </lineage>
</organism>
<dbReference type="SUPFAM" id="SSF55874">
    <property type="entry name" value="ATPase domain of HSP90 chaperone/DNA topoisomerase II/histidine kinase"/>
    <property type="match status" value="1"/>
</dbReference>
<proteinExistence type="predicted"/>
<evidence type="ECO:0000313" key="6">
    <source>
        <dbReference type="Proteomes" id="UP000431684"/>
    </source>
</evidence>
<dbReference type="InterPro" id="IPR003594">
    <property type="entry name" value="HATPase_dom"/>
</dbReference>
<dbReference type="PANTHER" id="PTHR43547">
    <property type="entry name" value="TWO-COMPONENT HISTIDINE KINASE"/>
    <property type="match status" value="1"/>
</dbReference>
<protein>
    <recommendedName>
        <fullName evidence="2">histidine kinase</fullName>
        <ecNumber evidence="2">2.7.13.3</ecNumber>
    </recommendedName>
</protein>
<keyword evidence="5" id="KW-0808">Transferase</keyword>
<dbReference type="EMBL" id="WNWM01000002">
    <property type="protein sequence ID" value="MUI16577.1"/>
    <property type="molecule type" value="Genomic_DNA"/>
</dbReference>
<dbReference type="PRINTS" id="PR00344">
    <property type="entry name" value="BCTRLSENSOR"/>
</dbReference>
<dbReference type="SMART" id="SM00387">
    <property type="entry name" value="HATPase_c"/>
    <property type="match status" value="1"/>
</dbReference>
<dbReference type="Pfam" id="PF02518">
    <property type="entry name" value="HATPase_c"/>
    <property type="match status" value="1"/>
</dbReference>
<dbReference type="InterPro" id="IPR036097">
    <property type="entry name" value="HisK_dim/P_sf"/>
</dbReference>
<keyword evidence="5" id="KW-0418">Kinase</keyword>
<dbReference type="PANTHER" id="PTHR43547:SF2">
    <property type="entry name" value="HYBRID SIGNAL TRANSDUCTION HISTIDINE KINASE C"/>
    <property type="match status" value="1"/>
</dbReference>
<dbReference type="AlphaFoldDB" id="A0A6I3XIY5"/>
<dbReference type="CDD" id="cd00082">
    <property type="entry name" value="HisKA"/>
    <property type="match status" value="1"/>
</dbReference>
<evidence type="ECO:0000313" key="5">
    <source>
        <dbReference type="EMBL" id="MUI16577.1"/>
    </source>
</evidence>
<keyword evidence="6" id="KW-1185">Reference proteome</keyword>
<reference evidence="5 6" key="1">
    <citation type="submission" date="2019-11" db="EMBL/GenBank/DDBJ databases">
        <title>Draft Genome Sequences of Six Type Strains of the Genus Massilia.</title>
        <authorList>
            <person name="Miess H."/>
            <person name="Frediansyah A."/>
            <person name="Goeker M."/>
            <person name="Gross H."/>
        </authorList>
    </citation>
    <scope>NUCLEOTIDE SEQUENCE [LARGE SCALE GENOMIC DNA]</scope>
    <source>
        <strain evidence="5 6">DSM 17513</strain>
    </source>
</reference>
<dbReference type="Gene3D" id="3.30.565.10">
    <property type="entry name" value="Histidine kinase-like ATPase, C-terminal domain"/>
    <property type="match status" value="1"/>
</dbReference>
<comment type="caution">
    <text evidence="5">The sequence shown here is derived from an EMBL/GenBank/DDBJ whole genome shotgun (WGS) entry which is preliminary data.</text>
</comment>
<evidence type="ECO:0000256" key="2">
    <source>
        <dbReference type="ARBA" id="ARBA00012438"/>
    </source>
</evidence>
<evidence type="ECO:0000259" key="4">
    <source>
        <dbReference type="PROSITE" id="PS50109"/>
    </source>
</evidence>
<dbReference type="InterPro" id="IPR003661">
    <property type="entry name" value="HisK_dim/P_dom"/>
</dbReference>
<dbReference type="SUPFAM" id="SSF47384">
    <property type="entry name" value="Homodimeric domain of signal transducing histidine kinase"/>
    <property type="match status" value="1"/>
</dbReference>
<accession>A0A6I3XIY5</accession>
<dbReference type="EC" id="2.7.13.3" evidence="2"/>